<feature type="region of interest" description="Disordered" evidence="14">
    <location>
        <begin position="687"/>
        <end position="726"/>
    </location>
</feature>
<dbReference type="GO" id="GO:0071555">
    <property type="term" value="P:cell wall organization"/>
    <property type="evidence" value="ECO:0007669"/>
    <property type="project" value="UniProtKB-KW"/>
</dbReference>
<evidence type="ECO:0000256" key="9">
    <source>
        <dbReference type="ARBA" id="ARBA00022984"/>
    </source>
</evidence>
<evidence type="ECO:0000256" key="13">
    <source>
        <dbReference type="ARBA" id="ARBA00049902"/>
    </source>
</evidence>
<dbReference type="GO" id="GO:0006508">
    <property type="term" value="P:proteolysis"/>
    <property type="evidence" value="ECO:0007669"/>
    <property type="project" value="UniProtKB-KW"/>
</dbReference>
<dbReference type="FunFam" id="1.10.3810.10:FF:000001">
    <property type="entry name" value="Penicillin-binding protein 1A"/>
    <property type="match status" value="1"/>
</dbReference>
<name>A0A1R4G4E8_9MICC</name>
<evidence type="ECO:0000259" key="16">
    <source>
        <dbReference type="Pfam" id="PF00912"/>
    </source>
</evidence>
<dbReference type="InterPro" id="IPR036950">
    <property type="entry name" value="PBP_transglycosylase"/>
</dbReference>
<dbReference type="InterPro" id="IPR012338">
    <property type="entry name" value="Beta-lactam/transpept-like"/>
</dbReference>
<evidence type="ECO:0000259" key="15">
    <source>
        <dbReference type="Pfam" id="PF00905"/>
    </source>
</evidence>
<dbReference type="Gene3D" id="1.10.3810.10">
    <property type="entry name" value="Biosynthetic peptidoglycan transglycosylase-like"/>
    <property type="match status" value="1"/>
</dbReference>
<feature type="domain" description="Penicillin-binding protein transpeptidase" evidence="15">
    <location>
        <begin position="474"/>
        <end position="634"/>
    </location>
</feature>
<evidence type="ECO:0000313" key="18">
    <source>
        <dbReference type="Proteomes" id="UP000195913"/>
    </source>
</evidence>
<dbReference type="EC" id="3.4.-.-" evidence="17"/>
<reference evidence="17 18" key="1">
    <citation type="submission" date="2017-02" db="EMBL/GenBank/DDBJ databases">
        <authorList>
            <person name="Peterson S.W."/>
        </authorList>
    </citation>
    <scope>NUCLEOTIDE SEQUENCE [LARGE SCALE GENOMIC DNA]</scope>
    <source>
        <strain evidence="17 18">B Ar 00.02</strain>
    </source>
</reference>
<dbReference type="SUPFAM" id="SSF53955">
    <property type="entry name" value="Lysozyme-like"/>
    <property type="match status" value="1"/>
</dbReference>
<comment type="similarity">
    <text evidence="2">In the N-terminal section; belongs to the glycosyltransferase 51 family.</text>
</comment>
<dbReference type="GO" id="GO:0008360">
    <property type="term" value="P:regulation of cell shape"/>
    <property type="evidence" value="ECO:0007669"/>
    <property type="project" value="UniProtKB-KW"/>
</dbReference>
<gene>
    <name evidence="17" type="ORF">FM101_07650</name>
</gene>
<keyword evidence="4" id="KW-0645">Protease</keyword>
<evidence type="ECO:0000256" key="7">
    <source>
        <dbReference type="ARBA" id="ARBA00022801"/>
    </source>
</evidence>
<protein>
    <submittedName>
        <fullName evidence="17">Multimodular transpeptidase-transglycosylase</fullName>
        <ecNumber evidence="17">2.4.1.129</ecNumber>
        <ecNumber evidence="17">3.4.-.-</ecNumber>
    </submittedName>
</protein>
<keyword evidence="10" id="KW-0511">Multifunctional enzyme</keyword>
<accession>A0A1R4G4E8</accession>
<evidence type="ECO:0000256" key="6">
    <source>
        <dbReference type="ARBA" id="ARBA00022679"/>
    </source>
</evidence>
<dbReference type="Pfam" id="PF00905">
    <property type="entry name" value="Transpeptidase"/>
    <property type="match status" value="1"/>
</dbReference>
<dbReference type="Pfam" id="PF00912">
    <property type="entry name" value="Transgly"/>
    <property type="match status" value="1"/>
</dbReference>
<evidence type="ECO:0000256" key="10">
    <source>
        <dbReference type="ARBA" id="ARBA00023268"/>
    </source>
</evidence>
<feature type="compositionally biased region" description="Low complexity" evidence="14">
    <location>
        <begin position="700"/>
        <end position="726"/>
    </location>
</feature>
<evidence type="ECO:0000256" key="14">
    <source>
        <dbReference type="SAM" id="MobiDB-lite"/>
    </source>
</evidence>
<dbReference type="Proteomes" id="UP000195913">
    <property type="component" value="Unassembled WGS sequence"/>
</dbReference>
<keyword evidence="5 17" id="KW-0328">Glycosyltransferase</keyword>
<keyword evidence="8" id="KW-0133">Cell shape</keyword>
<evidence type="ECO:0000313" key="17">
    <source>
        <dbReference type="EMBL" id="SJM63044.1"/>
    </source>
</evidence>
<dbReference type="Gene3D" id="3.40.710.10">
    <property type="entry name" value="DD-peptidase/beta-lactamase superfamily"/>
    <property type="match status" value="1"/>
</dbReference>
<keyword evidence="3" id="KW-0121">Carboxypeptidase</keyword>
<feature type="domain" description="Glycosyl transferase family 51" evidence="16">
    <location>
        <begin position="77"/>
        <end position="265"/>
    </location>
</feature>
<dbReference type="GO" id="GO:0008658">
    <property type="term" value="F:penicillin binding"/>
    <property type="evidence" value="ECO:0007669"/>
    <property type="project" value="InterPro"/>
</dbReference>
<dbReference type="SUPFAM" id="SSF56601">
    <property type="entry name" value="beta-lactamase/transpeptidase-like"/>
    <property type="match status" value="1"/>
</dbReference>
<dbReference type="GO" id="GO:0009252">
    <property type="term" value="P:peptidoglycan biosynthetic process"/>
    <property type="evidence" value="ECO:0007669"/>
    <property type="project" value="UniProtKB-KW"/>
</dbReference>
<dbReference type="AlphaFoldDB" id="A0A1R4G4E8"/>
<dbReference type="GO" id="GO:0009002">
    <property type="term" value="F:serine-type D-Ala-D-Ala carboxypeptidase activity"/>
    <property type="evidence" value="ECO:0007669"/>
    <property type="project" value="UniProtKB-EC"/>
</dbReference>
<dbReference type="PANTHER" id="PTHR32282:SF33">
    <property type="entry name" value="PEPTIDOGLYCAN GLYCOSYLTRANSFERASE"/>
    <property type="match status" value="1"/>
</dbReference>
<evidence type="ECO:0000256" key="1">
    <source>
        <dbReference type="ARBA" id="ARBA00007090"/>
    </source>
</evidence>
<dbReference type="PANTHER" id="PTHR32282">
    <property type="entry name" value="BINDING PROTEIN TRANSPEPTIDASE, PUTATIVE-RELATED"/>
    <property type="match status" value="1"/>
</dbReference>
<dbReference type="GO" id="GO:0008955">
    <property type="term" value="F:peptidoglycan glycosyltransferase activity"/>
    <property type="evidence" value="ECO:0007669"/>
    <property type="project" value="UniProtKB-EC"/>
</dbReference>
<keyword evidence="11" id="KW-0961">Cell wall biogenesis/degradation</keyword>
<keyword evidence="7 17" id="KW-0378">Hydrolase</keyword>
<evidence type="ECO:0000256" key="4">
    <source>
        <dbReference type="ARBA" id="ARBA00022670"/>
    </source>
</evidence>
<evidence type="ECO:0000256" key="11">
    <source>
        <dbReference type="ARBA" id="ARBA00023316"/>
    </source>
</evidence>
<evidence type="ECO:0000256" key="12">
    <source>
        <dbReference type="ARBA" id="ARBA00034000"/>
    </source>
</evidence>
<dbReference type="InterPro" id="IPR001460">
    <property type="entry name" value="PCN-bd_Tpept"/>
</dbReference>
<sequence length="726" mass="77863">MASRKSPFFNTATTLGKIVAFFGVSALCGVLAAGMLVPAASVAGSTAAIGMDFFDALPAELKQEPLSQPSKVVAKDGTTLATFYAENRTPVDLDDISKDMQNAIVSIEDERFYKHNGVDLRGIARAAAHNFTSSSQQGASTLTQQYVNNVLINADSLKGVDRSELTLSGTKDLADKLREAKLAISVEKEFTKKEILQGYLNLVLFSGTNYGVEAAAERYFSVHAKDLNIQQSAMLAGMVQRPNTFDPLKNPELTLKRRNTVLGAMLKTKSITKAEYDKALKTKLGLKPKAVKSGCVAAKTANNFCDYVAHEFLKDPAFGKTEKDRESLLYRGGLTIKTTLDPRLQKEAEKETRKVIPAGDSSNMGSVIVTVEPGTGNVLAMAQNKKFGSEPDNSAYTTYNLAAGRSMGGTNGFQGGSTMKPYTAIAWLEDGRHMWDQVNAARDSYGPEFHWKASCMPKGYVSLDPPGYPVGNFSKGYKKRMTVDYGLYWSINTATVNEASQLDLCKIADVTKRVGLLNASTGKPMTGANPAFVIGSDPITPLAQATAFATFANKGEYCKNRVLTAVTDSSGNSYKVPGESCEQVIDEQVIANLNGTLKRIAGTRVAKDTISQPIAGKTGTNNSASSTWFVGYTTGMATAAWTGRFDGNAEIAGELINGKRYANPDSSTLAAPLWLDYTKDVIDYYPAESFGSKDSKPGKSSDSGDDSSNNDPAGDNGDNSNNNDGE</sequence>
<keyword evidence="18" id="KW-1185">Reference proteome</keyword>
<dbReference type="InterPro" id="IPR050396">
    <property type="entry name" value="Glycosyltr_51/Transpeptidase"/>
</dbReference>
<comment type="similarity">
    <text evidence="1">In the C-terminal section; belongs to the transpeptidase family.</text>
</comment>
<keyword evidence="9" id="KW-0573">Peptidoglycan synthesis</keyword>
<dbReference type="EC" id="2.4.1.129" evidence="17"/>
<dbReference type="InterPro" id="IPR001264">
    <property type="entry name" value="Glyco_trans_51"/>
</dbReference>
<proteinExistence type="inferred from homology"/>
<evidence type="ECO:0000256" key="3">
    <source>
        <dbReference type="ARBA" id="ARBA00022645"/>
    </source>
</evidence>
<comment type="catalytic activity">
    <reaction evidence="13">
        <text>[GlcNAc-(1-&gt;4)-Mur2Ac(oyl-L-Ala-gamma-D-Glu-L-Lys-D-Ala-D-Ala)](n)-di-trans,octa-cis-undecaprenyl diphosphate + beta-D-GlcNAc-(1-&gt;4)-Mur2Ac(oyl-L-Ala-gamma-D-Glu-L-Lys-D-Ala-D-Ala)-di-trans,octa-cis-undecaprenyl diphosphate = [GlcNAc-(1-&gt;4)-Mur2Ac(oyl-L-Ala-gamma-D-Glu-L-Lys-D-Ala-D-Ala)](n+1)-di-trans,octa-cis-undecaprenyl diphosphate + di-trans,octa-cis-undecaprenyl diphosphate + H(+)</text>
        <dbReference type="Rhea" id="RHEA:23708"/>
        <dbReference type="Rhea" id="RHEA-COMP:9602"/>
        <dbReference type="Rhea" id="RHEA-COMP:9603"/>
        <dbReference type="ChEBI" id="CHEBI:15378"/>
        <dbReference type="ChEBI" id="CHEBI:58405"/>
        <dbReference type="ChEBI" id="CHEBI:60033"/>
        <dbReference type="ChEBI" id="CHEBI:78435"/>
        <dbReference type="EC" id="2.4.99.28"/>
    </reaction>
</comment>
<dbReference type="EMBL" id="FUHW01000027">
    <property type="protein sequence ID" value="SJM63044.1"/>
    <property type="molecule type" value="Genomic_DNA"/>
</dbReference>
<evidence type="ECO:0000256" key="2">
    <source>
        <dbReference type="ARBA" id="ARBA00007739"/>
    </source>
</evidence>
<evidence type="ECO:0000256" key="5">
    <source>
        <dbReference type="ARBA" id="ARBA00022676"/>
    </source>
</evidence>
<organism evidence="17 18">
    <name type="scientific">Arthrobacter rhombi</name>
    <dbReference type="NCBI Taxonomy" id="71253"/>
    <lineage>
        <taxon>Bacteria</taxon>
        <taxon>Bacillati</taxon>
        <taxon>Actinomycetota</taxon>
        <taxon>Actinomycetes</taxon>
        <taxon>Micrococcales</taxon>
        <taxon>Micrococcaceae</taxon>
        <taxon>Arthrobacter</taxon>
    </lineage>
</organism>
<keyword evidence="6 17" id="KW-0808">Transferase</keyword>
<dbReference type="GO" id="GO:0030288">
    <property type="term" value="C:outer membrane-bounded periplasmic space"/>
    <property type="evidence" value="ECO:0007669"/>
    <property type="project" value="TreeGrafter"/>
</dbReference>
<dbReference type="InterPro" id="IPR023346">
    <property type="entry name" value="Lysozyme-like_dom_sf"/>
</dbReference>
<evidence type="ECO:0000256" key="8">
    <source>
        <dbReference type="ARBA" id="ARBA00022960"/>
    </source>
</evidence>
<dbReference type="RefSeq" id="WP_179204268.1">
    <property type="nucleotide sequence ID" value="NZ_FUHW01000027.1"/>
</dbReference>
<comment type="catalytic activity">
    <reaction evidence="12">
        <text>Preferential cleavage: (Ac)2-L-Lys-D-Ala-|-D-Ala. Also transpeptidation of peptidyl-alanyl moieties that are N-acyl substituents of D-alanine.</text>
        <dbReference type="EC" id="3.4.16.4"/>
    </reaction>
</comment>